<accession>A0A9J7D1A0</accession>
<dbReference type="VEuPathDB" id="VectorBase:MDOA003063"/>
<dbReference type="Proteomes" id="UP001652621">
    <property type="component" value="Unplaced"/>
</dbReference>
<feature type="domain" description="BTB" evidence="1">
    <location>
        <begin position="145"/>
        <end position="213"/>
    </location>
</feature>
<dbReference type="Pfam" id="PF00651">
    <property type="entry name" value="BTB"/>
    <property type="match status" value="1"/>
</dbReference>
<dbReference type="STRING" id="7370.A0A1I8MB33"/>
<evidence type="ECO:0000313" key="3">
    <source>
        <dbReference type="RefSeq" id="XP_005188951.2"/>
    </source>
</evidence>
<dbReference type="VEuPathDB" id="VectorBase:MDOMA2_017549"/>
<dbReference type="eggNOG" id="KOG1987">
    <property type="taxonomic scope" value="Eukaryota"/>
</dbReference>
<dbReference type="GeneID" id="101894937"/>
<evidence type="ECO:0000313" key="2">
    <source>
        <dbReference type="Proteomes" id="UP001652621"/>
    </source>
</evidence>
<dbReference type="SUPFAM" id="SSF54695">
    <property type="entry name" value="POZ domain"/>
    <property type="match status" value="1"/>
</dbReference>
<dbReference type="InterPro" id="IPR011333">
    <property type="entry name" value="SKP1/BTB/POZ_sf"/>
</dbReference>
<dbReference type="RefSeq" id="XP_005188951.2">
    <property type="nucleotide sequence ID" value="XM_005188894.4"/>
</dbReference>
<dbReference type="PROSITE" id="PS50097">
    <property type="entry name" value="BTB"/>
    <property type="match status" value="1"/>
</dbReference>
<keyword evidence="2" id="KW-1185">Reference proteome</keyword>
<dbReference type="Gene3D" id="1.25.40.420">
    <property type="match status" value="1"/>
</dbReference>
<sequence>MAAENFERGTIKNVGNCYLWRLEIRGFSAESPLIKTFIEGIISTWKLYLERKKFYVKLISANISDSQFTVSISTNDFSISWEISTKESNKYHYLGDTPFLRALPMEVMFEISVKYKDEKVIFEEVLPISKIKKDLAKLLTDEKFSDVTLVGRGGMQFRAHKNILSARSEVFAAMFDNEFLENKANSVSIDDIDGEVLQEMLNYIYTEEIVSKELAADLYVAADKYALVDLQSLCESILTQTMDIYSVADILLLAERTSNERLKRNALQFILKNIVAVMETASWKRLQALDHNLCIDVLSKTIKAICNDEQISDIECFE</sequence>
<gene>
    <name evidence="3" type="primary">LOC101894937</name>
</gene>
<proteinExistence type="predicted"/>
<organism evidence="2 3">
    <name type="scientific">Musca domestica</name>
    <name type="common">House fly</name>
    <dbReference type="NCBI Taxonomy" id="7370"/>
    <lineage>
        <taxon>Eukaryota</taxon>
        <taxon>Metazoa</taxon>
        <taxon>Ecdysozoa</taxon>
        <taxon>Arthropoda</taxon>
        <taxon>Hexapoda</taxon>
        <taxon>Insecta</taxon>
        <taxon>Pterygota</taxon>
        <taxon>Neoptera</taxon>
        <taxon>Endopterygota</taxon>
        <taxon>Diptera</taxon>
        <taxon>Brachycera</taxon>
        <taxon>Muscomorpha</taxon>
        <taxon>Muscoidea</taxon>
        <taxon>Muscidae</taxon>
        <taxon>Musca</taxon>
    </lineage>
</organism>
<reference evidence="3" key="1">
    <citation type="submission" date="2025-08" db="UniProtKB">
        <authorList>
            <consortium name="RefSeq"/>
        </authorList>
    </citation>
    <scope>IDENTIFICATION</scope>
    <source>
        <strain evidence="3">Aabys</strain>
        <tissue evidence="3">Whole body</tissue>
    </source>
</reference>
<dbReference type="SMART" id="SM00225">
    <property type="entry name" value="BTB"/>
    <property type="match status" value="1"/>
</dbReference>
<name>A0A9J7D1A0_MUSDO</name>
<dbReference type="InterPro" id="IPR000210">
    <property type="entry name" value="BTB/POZ_dom"/>
</dbReference>
<evidence type="ECO:0000259" key="1">
    <source>
        <dbReference type="PROSITE" id="PS50097"/>
    </source>
</evidence>
<dbReference type="Gene3D" id="3.30.710.10">
    <property type="entry name" value="Potassium Channel Kv1.1, Chain A"/>
    <property type="match status" value="1"/>
</dbReference>
<protein>
    <submittedName>
        <fullName evidence="3">Protein roadkill</fullName>
    </submittedName>
</protein>
<dbReference type="PANTHER" id="PTHR24413">
    <property type="entry name" value="SPECKLE-TYPE POZ PROTEIN"/>
    <property type="match status" value="1"/>
</dbReference>
<dbReference type="OrthoDB" id="6359816at2759"/>